<dbReference type="PROSITE" id="PS50878">
    <property type="entry name" value="RT_POL"/>
    <property type="match status" value="1"/>
</dbReference>
<feature type="non-terminal residue" evidence="2">
    <location>
        <position position="1"/>
    </location>
</feature>
<dbReference type="InterPro" id="IPR043502">
    <property type="entry name" value="DNA/RNA_pol_sf"/>
</dbReference>
<dbReference type="GO" id="GO:0071897">
    <property type="term" value="P:DNA biosynthetic process"/>
    <property type="evidence" value="ECO:0007669"/>
    <property type="project" value="UniProtKB-ARBA"/>
</dbReference>
<dbReference type="InterPro" id="IPR000477">
    <property type="entry name" value="RT_dom"/>
</dbReference>
<reference evidence="2" key="1">
    <citation type="submission" date="2016-02" db="EMBL/GenBank/DDBJ databases">
        <title>RNAseq analyses of the midgut from blood- or serum-fed Ixodes ricinus ticks.</title>
        <authorList>
            <person name="Perner J."/>
            <person name="Provaznik J."/>
            <person name="Schrenkova J."/>
            <person name="Urbanova V."/>
            <person name="Ribeiro J.M."/>
            <person name="Kopacek P."/>
        </authorList>
    </citation>
    <scope>NUCLEOTIDE SEQUENCE</scope>
    <source>
        <tissue evidence="2">Gut</tissue>
    </source>
</reference>
<dbReference type="PANTHER" id="PTHR19446">
    <property type="entry name" value="REVERSE TRANSCRIPTASES"/>
    <property type="match status" value="1"/>
</dbReference>
<dbReference type="CDD" id="cd01650">
    <property type="entry name" value="RT_nLTR_like"/>
    <property type="match status" value="1"/>
</dbReference>
<accession>A0A131XT17</accession>
<dbReference type="SUPFAM" id="SSF56672">
    <property type="entry name" value="DNA/RNA polymerases"/>
    <property type="match status" value="1"/>
</dbReference>
<protein>
    <recommendedName>
        <fullName evidence="1">Reverse transcriptase domain-containing protein</fullName>
    </recommendedName>
</protein>
<proteinExistence type="evidence at transcript level"/>
<evidence type="ECO:0000313" key="2">
    <source>
        <dbReference type="EMBL" id="JAP69482.1"/>
    </source>
</evidence>
<name>A0A131XT17_IXORI</name>
<evidence type="ECO:0000259" key="1">
    <source>
        <dbReference type="PROSITE" id="PS50878"/>
    </source>
</evidence>
<sequence>IFSLLLDINVKKSCGADAIPNYFLYRYSEIVSEYLYELFSASLNQCSLPADWLTARVVPVFKSGDKLDAGKYRPISLISTCCKLLEHIIANHISRYLESTNFFDKNQHGFCRNVSTTTQLISVVHDFAAAIDNRHQIDAIFLDLSKAFDRVPHNLLIDRLKDAGLPDRLVRWIQAYLQNRSQFV</sequence>
<dbReference type="AlphaFoldDB" id="A0A131XT17"/>
<dbReference type="Pfam" id="PF00078">
    <property type="entry name" value="RVT_1"/>
    <property type="match status" value="1"/>
</dbReference>
<feature type="domain" description="Reverse transcriptase" evidence="1">
    <location>
        <begin position="41"/>
        <end position="184"/>
    </location>
</feature>
<organism evidence="2">
    <name type="scientific">Ixodes ricinus</name>
    <name type="common">Common tick</name>
    <name type="synonym">Acarus ricinus</name>
    <dbReference type="NCBI Taxonomy" id="34613"/>
    <lineage>
        <taxon>Eukaryota</taxon>
        <taxon>Metazoa</taxon>
        <taxon>Ecdysozoa</taxon>
        <taxon>Arthropoda</taxon>
        <taxon>Chelicerata</taxon>
        <taxon>Arachnida</taxon>
        <taxon>Acari</taxon>
        <taxon>Parasitiformes</taxon>
        <taxon>Ixodida</taxon>
        <taxon>Ixodoidea</taxon>
        <taxon>Ixodidae</taxon>
        <taxon>Ixodinae</taxon>
        <taxon>Ixodes</taxon>
    </lineage>
</organism>
<dbReference type="EMBL" id="GEFM01006314">
    <property type="protein sequence ID" value="JAP69482.1"/>
    <property type="molecule type" value="mRNA"/>
</dbReference>